<dbReference type="Proteomes" id="UP000030185">
    <property type="component" value="Unassembled WGS sequence"/>
</dbReference>
<feature type="transmembrane region" description="Helical" evidence="6">
    <location>
        <begin position="12"/>
        <end position="31"/>
    </location>
</feature>
<feature type="transmembrane region" description="Helical" evidence="6">
    <location>
        <begin position="101"/>
        <end position="120"/>
    </location>
</feature>
<feature type="domain" description="EamA" evidence="7">
    <location>
        <begin position="17"/>
        <end position="145"/>
    </location>
</feature>
<feature type="transmembrane region" description="Helical" evidence="6">
    <location>
        <begin position="77"/>
        <end position="95"/>
    </location>
</feature>
<comment type="caution">
    <text evidence="8">The sequence shown here is derived from an EMBL/GenBank/DDBJ whole genome shotgun (WGS) entry which is preliminary data.</text>
</comment>
<dbReference type="InterPro" id="IPR050638">
    <property type="entry name" value="AA-Vitamin_Transporters"/>
</dbReference>
<dbReference type="RefSeq" id="WP_045464495.1">
    <property type="nucleotide sequence ID" value="NZ_BBLT01000005.1"/>
</dbReference>
<keyword evidence="9" id="KW-1185">Reference proteome</keyword>
<dbReference type="SUPFAM" id="SSF103481">
    <property type="entry name" value="Multidrug resistance efflux transporter EmrE"/>
    <property type="match status" value="2"/>
</dbReference>
<feature type="domain" description="EamA" evidence="7">
    <location>
        <begin position="160"/>
        <end position="297"/>
    </location>
</feature>
<dbReference type="PANTHER" id="PTHR32322">
    <property type="entry name" value="INNER MEMBRANE TRANSPORTER"/>
    <property type="match status" value="1"/>
</dbReference>
<feature type="transmembrane region" description="Helical" evidence="6">
    <location>
        <begin position="228"/>
        <end position="246"/>
    </location>
</feature>
<dbReference type="EMBL" id="BBLT01000005">
    <property type="protein sequence ID" value="GAL85689.1"/>
    <property type="molecule type" value="Genomic_DNA"/>
</dbReference>
<dbReference type="OrthoDB" id="9812547at2"/>
<dbReference type="InterPro" id="IPR000620">
    <property type="entry name" value="EamA_dom"/>
</dbReference>
<evidence type="ECO:0000313" key="8">
    <source>
        <dbReference type="EMBL" id="GAL85689.1"/>
    </source>
</evidence>
<comment type="subcellular location">
    <subcellularLocation>
        <location evidence="1">Membrane</location>
        <topology evidence="1">Multi-pass membrane protein</topology>
    </subcellularLocation>
</comment>
<feature type="transmembrane region" description="Helical" evidence="6">
    <location>
        <begin position="281"/>
        <end position="300"/>
    </location>
</feature>
<evidence type="ECO:0000256" key="3">
    <source>
        <dbReference type="ARBA" id="ARBA00022692"/>
    </source>
</evidence>
<gene>
    <name evidence="8" type="ORF">MYP_2918</name>
</gene>
<evidence type="ECO:0000256" key="2">
    <source>
        <dbReference type="ARBA" id="ARBA00007362"/>
    </source>
</evidence>
<keyword evidence="5 6" id="KW-0472">Membrane</keyword>
<name>A0A098LGU0_9BACT</name>
<keyword evidence="3 6" id="KW-0812">Transmembrane</keyword>
<organism evidence="8 9">
    <name type="scientific">Sporocytophaga myxococcoides</name>
    <dbReference type="NCBI Taxonomy" id="153721"/>
    <lineage>
        <taxon>Bacteria</taxon>
        <taxon>Pseudomonadati</taxon>
        <taxon>Bacteroidota</taxon>
        <taxon>Cytophagia</taxon>
        <taxon>Cytophagales</taxon>
        <taxon>Cytophagaceae</taxon>
        <taxon>Sporocytophaga</taxon>
    </lineage>
</organism>
<evidence type="ECO:0000256" key="4">
    <source>
        <dbReference type="ARBA" id="ARBA00022989"/>
    </source>
</evidence>
<feature type="transmembrane region" description="Helical" evidence="6">
    <location>
        <begin position="37"/>
        <end position="57"/>
    </location>
</feature>
<dbReference type="GO" id="GO:0016020">
    <property type="term" value="C:membrane"/>
    <property type="evidence" value="ECO:0007669"/>
    <property type="project" value="UniProtKB-SubCell"/>
</dbReference>
<comment type="similarity">
    <text evidence="2">Belongs to the EamA transporter family.</text>
</comment>
<protein>
    <recommendedName>
        <fullName evidence="7">EamA domain-containing protein</fullName>
    </recommendedName>
</protein>
<dbReference type="AlphaFoldDB" id="A0A098LGU0"/>
<sequence>MLKEERKTTDWLLIGAFAAVYIIWGSTYLGIRYAIESFPPFFMAGTRFLAAGLILYLTGRLKGAPVPDIKEIKTSTIAGFLLLVLGNGGLVWAELRIPSSVAALLITIEPVWIVLLLWMFKTENKPNLLTWVGILTGLGGMVFMTGTGAGKDLIKADSLSILAILISTLAWAFGSIYGTKAKFPSSPLVATGLQMLSGGIILLIISYFSGEFTNIDLHSVSSKSLWAFVYLIIFGSLIGFTAYAYLLKVAHPSQVSTYAYVNPVIAVILGVFVGNEKLTTQTMFAGGLIIIAVMVIWLSGRPKKILKQ</sequence>
<proteinExistence type="inferred from homology"/>
<dbReference type="InterPro" id="IPR037185">
    <property type="entry name" value="EmrE-like"/>
</dbReference>
<dbReference type="Pfam" id="PF00892">
    <property type="entry name" value="EamA"/>
    <property type="match status" value="2"/>
</dbReference>
<feature type="transmembrane region" description="Helical" evidence="6">
    <location>
        <begin position="158"/>
        <end position="176"/>
    </location>
</feature>
<accession>A0A098LGU0</accession>
<dbReference type="eggNOG" id="COG0697">
    <property type="taxonomic scope" value="Bacteria"/>
</dbReference>
<evidence type="ECO:0000256" key="6">
    <source>
        <dbReference type="SAM" id="Phobius"/>
    </source>
</evidence>
<keyword evidence="4 6" id="KW-1133">Transmembrane helix</keyword>
<dbReference type="PANTHER" id="PTHR32322:SF2">
    <property type="entry name" value="EAMA DOMAIN-CONTAINING PROTEIN"/>
    <property type="match status" value="1"/>
</dbReference>
<feature type="transmembrane region" description="Helical" evidence="6">
    <location>
        <begin position="188"/>
        <end position="208"/>
    </location>
</feature>
<evidence type="ECO:0000256" key="5">
    <source>
        <dbReference type="ARBA" id="ARBA00023136"/>
    </source>
</evidence>
<evidence type="ECO:0000313" key="9">
    <source>
        <dbReference type="Proteomes" id="UP000030185"/>
    </source>
</evidence>
<reference evidence="8 9" key="1">
    <citation type="submission" date="2014-09" db="EMBL/GenBank/DDBJ databases">
        <title>Sporocytophaga myxococcoides PG-01 genome sequencing.</title>
        <authorList>
            <person name="Liu L."/>
            <person name="Gao P.J."/>
            <person name="Chen G.J."/>
            <person name="Wang L.S."/>
        </authorList>
    </citation>
    <scope>NUCLEOTIDE SEQUENCE [LARGE SCALE GENOMIC DNA]</scope>
    <source>
        <strain evidence="8 9">PG-01</strain>
    </source>
</reference>
<evidence type="ECO:0000256" key="1">
    <source>
        <dbReference type="ARBA" id="ARBA00004141"/>
    </source>
</evidence>
<feature type="transmembrane region" description="Helical" evidence="6">
    <location>
        <begin position="127"/>
        <end position="146"/>
    </location>
</feature>
<feature type="transmembrane region" description="Helical" evidence="6">
    <location>
        <begin position="258"/>
        <end position="275"/>
    </location>
</feature>
<evidence type="ECO:0000259" key="7">
    <source>
        <dbReference type="Pfam" id="PF00892"/>
    </source>
</evidence>